<comment type="similarity">
    <text evidence="1">Belongs to the glycosyl hydrolase 3 family.</text>
</comment>
<sequence length="854" mass="88131">MDVTRRSMLKWSGAGVAAAGVVAVTPAGLAAADPAAALPAGPLTTPPPPSAQAQAAVKKARQLVSKMTLDEKIAYCHGIPATKGFTGHIPANDRLGIPALRLADGPSGVGNGSTGVTQWPDSKALAATWNPATATDYGKAYGAEQAAKGHNIALAPCINILRLPHWGRSFETYTEDPFLNGQLAAATIRGIQTNHVISTVKHFAANNQEILRNSIDVVVSARALQEIYYPGFRAAVQQGQVGAVMTSYNKVNGTWAHENRINVQDALRDAWGFDGMVMSDWGGTHSTVQTAKAGSDTEMPGGTYLGDALKAAVQNGSVSEAQLDTMVTQVLTAMIRVGLFDHPLPDPATVVDTVVSTPAHLTLARRIGVEGSVLLKNNGVLPLARPRSIAVIGNAADAGAQTHGGGSGSVNPNGTVVTPLAGIRARAGSIPVTYAQGTLGIAALPTVPAAAFGSGLKATYYTSTDLTGDPLGTETIAALNVTATPAAVAAQTDGWSARYTGTFNAAEAGGYRFSLSVGGVTTLSIDGKKVLTALPGREAVQNGLVTLTAGSHTLEVTYVSAAPAGGRAPRTSLVLGSQAGYDKLHQAAADAARAAEVAVVVLADLTSEGMDRSTLALPADQNELVAAVAKANPNTVVVLNTSGAVLMPWLGSVKGVIANWYAGQEQGNALAAMLFGDEEPGGRLPETFPASDQQGPAKTTVEFPGDGVQVYYDEGLAIGYRWYQHSGEKPLFPFGFGLSYTTFRLGNLRLSRTGGGLRAQATVTNTGRRAGSEVVQLYVAAPDAAQEPAQQLKAFGKVTLKPGQSTTVTLDVPRDELAVWLSPSTGWTVVPGNYSVGVGTSSADLPLRGRITVS</sequence>
<dbReference type="PANTHER" id="PTHR42715">
    <property type="entry name" value="BETA-GLUCOSIDASE"/>
    <property type="match status" value="1"/>
</dbReference>
<dbReference type="Proteomes" id="UP001236014">
    <property type="component" value="Chromosome"/>
</dbReference>
<dbReference type="SUPFAM" id="SSF56988">
    <property type="entry name" value="Anthrax protective antigen"/>
    <property type="match status" value="1"/>
</dbReference>
<organism evidence="5 6">
    <name type="scientific">Amycolatopsis carbonis</name>
    <dbReference type="NCBI Taxonomy" id="715471"/>
    <lineage>
        <taxon>Bacteria</taxon>
        <taxon>Bacillati</taxon>
        <taxon>Actinomycetota</taxon>
        <taxon>Actinomycetes</taxon>
        <taxon>Pseudonocardiales</taxon>
        <taxon>Pseudonocardiaceae</taxon>
        <taxon>Amycolatopsis</taxon>
    </lineage>
</organism>
<keyword evidence="2 5" id="KW-0378">Hydrolase</keyword>
<dbReference type="PROSITE" id="PS51820">
    <property type="entry name" value="PA14"/>
    <property type="match status" value="1"/>
</dbReference>
<dbReference type="Pfam" id="PF14310">
    <property type="entry name" value="Fn3-like"/>
    <property type="match status" value="1"/>
</dbReference>
<dbReference type="Pfam" id="PF07691">
    <property type="entry name" value="PA14"/>
    <property type="match status" value="1"/>
</dbReference>
<dbReference type="InterPro" id="IPR050288">
    <property type="entry name" value="Cellulose_deg_GH3"/>
</dbReference>
<dbReference type="InterPro" id="IPR037524">
    <property type="entry name" value="PA14/GLEYA"/>
</dbReference>
<dbReference type="Gene3D" id="3.20.20.300">
    <property type="entry name" value="Glycoside hydrolase, family 3, N-terminal domain"/>
    <property type="match status" value="1"/>
</dbReference>
<keyword evidence="3" id="KW-0732">Signal</keyword>
<keyword evidence="6" id="KW-1185">Reference proteome</keyword>
<dbReference type="SUPFAM" id="SSF51445">
    <property type="entry name" value="(Trans)glycosidases"/>
    <property type="match status" value="1"/>
</dbReference>
<protein>
    <submittedName>
        <fullName evidence="5">Glycoside hydrolase family 3 C-terminal domain-containing protein</fullName>
    </submittedName>
</protein>
<accession>A0A9Y2I8G6</accession>
<dbReference type="PROSITE" id="PS51318">
    <property type="entry name" value="TAT"/>
    <property type="match status" value="1"/>
</dbReference>
<evidence type="ECO:0000313" key="5">
    <source>
        <dbReference type="EMBL" id="WIX75502.1"/>
    </source>
</evidence>
<evidence type="ECO:0000259" key="4">
    <source>
        <dbReference type="PROSITE" id="PS51820"/>
    </source>
</evidence>
<dbReference type="AlphaFoldDB" id="A0A9Y2I8G6"/>
<dbReference type="SUPFAM" id="SSF52279">
    <property type="entry name" value="Beta-D-glucan exohydrolase, C-terminal domain"/>
    <property type="match status" value="1"/>
</dbReference>
<dbReference type="InterPro" id="IPR036962">
    <property type="entry name" value="Glyco_hydro_3_N_sf"/>
</dbReference>
<dbReference type="InterPro" id="IPR017853">
    <property type="entry name" value="GH"/>
</dbReference>
<name>A0A9Y2I8G6_9PSEU</name>
<dbReference type="PRINTS" id="PR00133">
    <property type="entry name" value="GLHYDRLASE3"/>
</dbReference>
<dbReference type="Gene3D" id="2.60.40.10">
    <property type="entry name" value="Immunoglobulins"/>
    <property type="match status" value="1"/>
</dbReference>
<feature type="signal peptide" evidence="3">
    <location>
        <begin position="1"/>
        <end position="31"/>
    </location>
</feature>
<dbReference type="InterPro" id="IPR006311">
    <property type="entry name" value="TAT_signal"/>
</dbReference>
<dbReference type="Pfam" id="PF00933">
    <property type="entry name" value="Glyco_hydro_3"/>
    <property type="match status" value="1"/>
</dbReference>
<dbReference type="InterPro" id="IPR026891">
    <property type="entry name" value="Fn3-like"/>
</dbReference>
<dbReference type="EMBL" id="CP127294">
    <property type="protein sequence ID" value="WIX75502.1"/>
    <property type="molecule type" value="Genomic_DNA"/>
</dbReference>
<evidence type="ECO:0000256" key="2">
    <source>
        <dbReference type="ARBA" id="ARBA00022801"/>
    </source>
</evidence>
<dbReference type="InterPro" id="IPR036881">
    <property type="entry name" value="Glyco_hydro_3_C_sf"/>
</dbReference>
<dbReference type="SMART" id="SM01217">
    <property type="entry name" value="Fn3_like"/>
    <property type="match status" value="1"/>
</dbReference>
<dbReference type="InterPro" id="IPR002772">
    <property type="entry name" value="Glyco_hydro_3_C"/>
</dbReference>
<dbReference type="SMART" id="SM00758">
    <property type="entry name" value="PA14"/>
    <property type="match status" value="1"/>
</dbReference>
<gene>
    <name evidence="5" type="ORF">QRX50_28785</name>
</gene>
<dbReference type="GO" id="GO:0005975">
    <property type="term" value="P:carbohydrate metabolic process"/>
    <property type="evidence" value="ECO:0007669"/>
    <property type="project" value="InterPro"/>
</dbReference>
<dbReference type="Pfam" id="PF01915">
    <property type="entry name" value="Glyco_hydro_3_C"/>
    <property type="match status" value="1"/>
</dbReference>
<dbReference type="PANTHER" id="PTHR42715:SF10">
    <property type="entry name" value="BETA-GLUCOSIDASE"/>
    <property type="match status" value="1"/>
</dbReference>
<dbReference type="InterPro" id="IPR001764">
    <property type="entry name" value="Glyco_hydro_3_N"/>
</dbReference>
<dbReference type="Gene3D" id="3.40.50.1700">
    <property type="entry name" value="Glycoside hydrolase family 3 C-terminal domain"/>
    <property type="match status" value="1"/>
</dbReference>
<dbReference type="Gene3D" id="2.60.120.260">
    <property type="entry name" value="Galactose-binding domain-like"/>
    <property type="match status" value="1"/>
</dbReference>
<dbReference type="RefSeq" id="WP_285966273.1">
    <property type="nucleotide sequence ID" value="NZ_CP127294.1"/>
</dbReference>
<dbReference type="GO" id="GO:0004553">
    <property type="term" value="F:hydrolase activity, hydrolyzing O-glycosyl compounds"/>
    <property type="evidence" value="ECO:0007669"/>
    <property type="project" value="InterPro"/>
</dbReference>
<evidence type="ECO:0000256" key="3">
    <source>
        <dbReference type="SAM" id="SignalP"/>
    </source>
</evidence>
<dbReference type="InterPro" id="IPR013783">
    <property type="entry name" value="Ig-like_fold"/>
</dbReference>
<dbReference type="InterPro" id="IPR011658">
    <property type="entry name" value="PA14_dom"/>
</dbReference>
<proteinExistence type="inferred from homology"/>
<feature type="domain" description="PA14" evidence="4">
    <location>
        <begin position="451"/>
        <end position="590"/>
    </location>
</feature>
<evidence type="ECO:0000313" key="6">
    <source>
        <dbReference type="Proteomes" id="UP001236014"/>
    </source>
</evidence>
<feature type="chain" id="PRO_5040929659" evidence="3">
    <location>
        <begin position="32"/>
        <end position="854"/>
    </location>
</feature>
<evidence type="ECO:0000256" key="1">
    <source>
        <dbReference type="ARBA" id="ARBA00005336"/>
    </source>
</evidence>
<reference evidence="5 6" key="1">
    <citation type="submission" date="2023-06" db="EMBL/GenBank/DDBJ databases">
        <authorList>
            <person name="Oyuntsetseg B."/>
            <person name="Kim S.B."/>
        </authorList>
    </citation>
    <scope>NUCLEOTIDE SEQUENCE [LARGE SCALE GENOMIC DNA]</scope>
    <source>
        <strain evidence="5 6">2-15</strain>
    </source>
</reference>
<dbReference type="KEGG" id="acab:QRX50_28785"/>